<evidence type="ECO:0000313" key="2">
    <source>
        <dbReference type="Proteomes" id="UP000283095"/>
    </source>
</evidence>
<name>A0A3T0KXJ6_9BACI</name>
<dbReference type="AlphaFoldDB" id="A0A3T0KXJ6"/>
<dbReference type="Proteomes" id="UP000283095">
    <property type="component" value="Chromosome"/>
</dbReference>
<protein>
    <submittedName>
        <fullName evidence="1">Uncharacterized protein</fullName>
    </submittedName>
</protein>
<dbReference type="EMBL" id="CP026095">
    <property type="protein sequence ID" value="AZV45052.1"/>
    <property type="molecule type" value="Genomic_DNA"/>
</dbReference>
<proteinExistence type="predicted"/>
<reference evidence="1 2" key="1">
    <citation type="submission" date="2018-01" db="EMBL/GenBank/DDBJ databases">
        <title>Bacillus asahii Genome sequencing and assembly.</title>
        <authorList>
            <person name="Jiang H."/>
            <person name="Feng Y."/>
            <person name="Zhao F."/>
            <person name="Lin X."/>
        </authorList>
    </citation>
    <scope>NUCLEOTIDE SEQUENCE [LARGE SCALE GENOMIC DNA]</scope>
    <source>
        <strain evidence="1 2">OM18</strain>
    </source>
</reference>
<accession>A0A3T0KXJ6</accession>
<evidence type="ECO:0000313" key="1">
    <source>
        <dbReference type="EMBL" id="AZV45052.1"/>
    </source>
</evidence>
<organism evidence="1 2">
    <name type="scientific">Peribacillus asahii</name>
    <dbReference type="NCBI Taxonomy" id="228899"/>
    <lineage>
        <taxon>Bacteria</taxon>
        <taxon>Bacillati</taxon>
        <taxon>Bacillota</taxon>
        <taxon>Bacilli</taxon>
        <taxon>Bacillales</taxon>
        <taxon>Bacillaceae</taxon>
        <taxon>Peribacillus</taxon>
    </lineage>
</organism>
<sequence length="41" mass="4904">MNEKLGDGDYVFDLLRNLYPLYIKRFLTYFNDTLGGAFFYV</sequence>
<dbReference type="KEGG" id="pasa:BAOM_4472"/>
<gene>
    <name evidence="1" type="ORF">BAOM_4472</name>
</gene>